<feature type="region of interest" description="Disordered" evidence="1">
    <location>
        <begin position="117"/>
        <end position="154"/>
    </location>
</feature>
<sequence length="154" mass="15924">MCTWCRPVPMGRLLPPGVAGGSPKHVLMGRIRDHGAQNVARVIRGSPKHITTGTVGAHEQTVGNGDGGGRAPPWAPDLGRGVRLGLLKNVSMVAARTHRPLFGAGVVRRSANNVAAGAHRTHGAHEGGGVAARSRRTGRGGSAAVAPRQRCLRP</sequence>
<accession>Q9J2H4</accession>
<evidence type="ECO:0000256" key="1">
    <source>
        <dbReference type="SAM" id="MobiDB-lite"/>
    </source>
</evidence>
<protein>
    <submittedName>
        <fullName evidence="2">ORFRU13-L</fullName>
    </submittedName>
</protein>
<dbReference type="Proteomes" id="UP000162467">
    <property type="component" value="Genome"/>
</dbReference>
<evidence type="ECO:0000313" key="2">
    <source>
        <dbReference type="EMBL" id="AAF60067.1"/>
    </source>
</evidence>
<organism evidence="2 3">
    <name type="scientific">Rhesus monkey rhadinovirus H26-95</name>
    <dbReference type="NCBI Taxonomy" id="69256"/>
    <lineage>
        <taxon>Viruses</taxon>
        <taxon>Duplodnaviria</taxon>
        <taxon>Heunggongvirae</taxon>
        <taxon>Peploviricota</taxon>
        <taxon>Herviviricetes</taxon>
        <taxon>Herpesvirales</taxon>
        <taxon>Orthoherpesviridae</taxon>
        <taxon>Gammaherpesvirinae</taxon>
        <taxon>Rhadinovirus</taxon>
        <taxon>Rhadinovirus macacinegamma5</taxon>
        <taxon>Macacine gammaherpesvirus 5</taxon>
    </lineage>
</organism>
<dbReference type="EMBL" id="AF210726">
    <property type="protein sequence ID" value="AAF60067.1"/>
    <property type="molecule type" value="Genomic_DNA"/>
</dbReference>
<evidence type="ECO:0000313" key="3">
    <source>
        <dbReference type="Proteomes" id="UP000162467"/>
    </source>
</evidence>
<gene>
    <name evidence="2" type="primary">ORFRU13-L</name>
</gene>
<reference evidence="2 3" key="1">
    <citation type="journal article" date="2000" name="J. Virol.">
        <title>The primary sequence of rhesus monkey rhadinovirus isolate 26-95: sequence similarities to Kaposi's sarcoma-associated herpesvirus and rhesus monkey rhadinovirus isolate 17577.</title>
        <authorList>
            <person name="Alexander L."/>
            <person name="Denekamp L."/>
            <person name="Knapp A."/>
            <person name="Auerbach M.R."/>
            <person name="Damania B."/>
            <person name="Desrosiers R.C."/>
        </authorList>
    </citation>
    <scope>NUCLEOTIDE SEQUENCE [LARGE SCALE GENOMIC DNA]</scope>
    <source>
        <strain evidence="2">Macaca mulatta rhadinovirus isolate 26-95</strain>
    </source>
</reference>
<proteinExistence type="predicted"/>
<name>Q9J2H4_9GAMA</name>